<feature type="transmembrane region" description="Helical" evidence="2">
    <location>
        <begin position="46"/>
        <end position="67"/>
    </location>
</feature>
<gene>
    <name evidence="3" type="ORF">CHYS00102_LOCUS8444</name>
</gene>
<name>A0A7S1FPF3_9STRA</name>
<feature type="transmembrane region" description="Helical" evidence="2">
    <location>
        <begin position="79"/>
        <end position="99"/>
    </location>
</feature>
<dbReference type="EMBL" id="HBFR01011706">
    <property type="protein sequence ID" value="CAD8881257.1"/>
    <property type="molecule type" value="Transcribed_RNA"/>
</dbReference>
<sequence length="178" mass="19723">MDISDNKQQCLSKRLCVVIMRDVLVGSLVIIFIYAIIVQANDTSGIVLWSIFYALHALLCALALISYHVDSIKNKSKCILLPISVALIIWSLIQIIVVYTQLGRADDTEEKGGDNPSATDREEKIYELIGAIFGLVVASVHSFVSMKCSHVKSHRQENDTKTTMKMSNAFTSSNTNLD</sequence>
<feature type="transmembrane region" description="Helical" evidence="2">
    <location>
        <begin position="125"/>
        <end position="146"/>
    </location>
</feature>
<dbReference type="AlphaFoldDB" id="A0A7S1FPF3"/>
<feature type="transmembrane region" description="Helical" evidence="2">
    <location>
        <begin position="23"/>
        <end position="40"/>
    </location>
</feature>
<keyword evidence="2" id="KW-1133">Transmembrane helix</keyword>
<keyword evidence="2" id="KW-0472">Membrane</keyword>
<keyword evidence="2" id="KW-0812">Transmembrane</keyword>
<feature type="region of interest" description="Disordered" evidence="1">
    <location>
        <begin position="155"/>
        <end position="178"/>
    </location>
</feature>
<protein>
    <recommendedName>
        <fullName evidence="4">MARVEL domain-containing protein</fullName>
    </recommendedName>
</protein>
<proteinExistence type="predicted"/>
<evidence type="ECO:0000256" key="2">
    <source>
        <dbReference type="SAM" id="Phobius"/>
    </source>
</evidence>
<evidence type="ECO:0000313" key="3">
    <source>
        <dbReference type="EMBL" id="CAD8881257.1"/>
    </source>
</evidence>
<organism evidence="3">
    <name type="scientific">Corethron hystrix</name>
    <dbReference type="NCBI Taxonomy" id="216773"/>
    <lineage>
        <taxon>Eukaryota</taxon>
        <taxon>Sar</taxon>
        <taxon>Stramenopiles</taxon>
        <taxon>Ochrophyta</taxon>
        <taxon>Bacillariophyta</taxon>
        <taxon>Coscinodiscophyceae</taxon>
        <taxon>Corethrophycidae</taxon>
        <taxon>Corethrales</taxon>
        <taxon>Corethraceae</taxon>
        <taxon>Corethron</taxon>
    </lineage>
</organism>
<accession>A0A7S1FPF3</accession>
<reference evidence="3" key="1">
    <citation type="submission" date="2021-01" db="EMBL/GenBank/DDBJ databases">
        <authorList>
            <person name="Corre E."/>
            <person name="Pelletier E."/>
            <person name="Niang G."/>
            <person name="Scheremetjew M."/>
            <person name="Finn R."/>
            <person name="Kale V."/>
            <person name="Holt S."/>
            <person name="Cochrane G."/>
            <person name="Meng A."/>
            <person name="Brown T."/>
            <person name="Cohen L."/>
        </authorList>
    </citation>
    <scope>NUCLEOTIDE SEQUENCE</scope>
    <source>
        <strain evidence="3">308</strain>
    </source>
</reference>
<evidence type="ECO:0000256" key="1">
    <source>
        <dbReference type="SAM" id="MobiDB-lite"/>
    </source>
</evidence>
<evidence type="ECO:0008006" key="4">
    <source>
        <dbReference type="Google" id="ProtNLM"/>
    </source>
</evidence>
<feature type="compositionally biased region" description="Polar residues" evidence="1">
    <location>
        <begin position="163"/>
        <end position="178"/>
    </location>
</feature>